<feature type="domain" description="HTH tetR-type" evidence="5">
    <location>
        <begin position="4"/>
        <end position="64"/>
    </location>
</feature>
<feature type="DNA-binding region" description="H-T-H motif" evidence="4">
    <location>
        <begin position="27"/>
        <end position="46"/>
    </location>
</feature>
<dbReference type="InterPro" id="IPR025996">
    <property type="entry name" value="MT1864/Rv1816-like_C"/>
</dbReference>
<keyword evidence="7" id="KW-1185">Reference proteome</keyword>
<dbReference type="PANTHER" id="PTHR30055:SF234">
    <property type="entry name" value="HTH-TYPE TRANSCRIPTIONAL REGULATOR BETI"/>
    <property type="match status" value="1"/>
</dbReference>
<dbReference type="PROSITE" id="PS50977">
    <property type="entry name" value="HTH_TETR_2"/>
    <property type="match status" value="1"/>
</dbReference>
<accession>A0A229TBE0</accession>
<gene>
    <name evidence="6" type="ORF">CF165_13535</name>
</gene>
<keyword evidence="2 4" id="KW-0238">DNA-binding</keyword>
<dbReference type="GO" id="GO:0003700">
    <property type="term" value="F:DNA-binding transcription factor activity"/>
    <property type="evidence" value="ECO:0007669"/>
    <property type="project" value="TreeGrafter"/>
</dbReference>
<name>A0A229TBE0_9PSEU</name>
<dbReference type="InterPro" id="IPR001647">
    <property type="entry name" value="HTH_TetR"/>
</dbReference>
<evidence type="ECO:0000256" key="3">
    <source>
        <dbReference type="ARBA" id="ARBA00023163"/>
    </source>
</evidence>
<dbReference type="PRINTS" id="PR00455">
    <property type="entry name" value="HTHTETR"/>
</dbReference>
<dbReference type="SUPFAM" id="SSF46689">
    <property type="entry name" value="Homeodomain-like"/>
    <property type="match status" value="1"/>
</dbReference>
<dbReference type="InterPro" id="IPR050109">
    <property type="entry name" value="HTH-type_TetR-like_transc_reg"/>
</dbReference>
<organism evidence="6 7">
    <name type="scientific">Amycolatopsis vastitatis</name>
    <dbReference type="NCBI Taxonomy" id="1905142"/>
    <lineage>
        <taxon>Bacteria</taxon>
        <taxon>Bacillati</taxon>
        <taxon>Actinomycetota</taxon>
        <taxon>Actinomycetes</taxon>
        <taxon>Pseudonocardiales</taxon>
        <taxon>Pseudonocardiaceae</taxon>
        <taxon>Amycolatopsis</taxon>
    </lineage>
</organism>
<comment type="caution">
    <text evidence="6">The sequence shown here is derived from an EMBL/GenBank/DDBJ whole genome shotgun (WGS) entry which is preliminary data.</text>
</comment>
<dbReference type="SUPFAM" id="SSF48498">
    <property type="entry name" value="Tetracyclin repressor-like, C-terminal domain"/>
    <property type="match status" value="1"/>
</dbReference>
<dbReference type="AlphaFoldDB" id="A0A229TBE0"/>
<dbReference type="Proteomes" id="UP000215199">
    <property type="component" value="Unassembled WGS sequence"/>
</dbReference>
<dbReference type="Pfam" id="PF00440">
    <property type="entry name" value="TetR_N"/>
    <property type="match status" value="1"/>
</dbReference>
<dbReference type="OrthoDB" id="4641396at2"/>
<dbReference type="InterPro" id="IPR009057">
    <property type="entry name" value="Homeodomain-like_sf"/>
</dbReference>
<dbReference type="RefSeq" id="WP_093947883.1">
    <property type="nucleotide sequence ID" value="NZ_NMUL01000010.1"/>
</dbReference>
<evidence type="ECO:0000256" key="4">
    <source>
        <dbReference type="PROSITE-ProRule" id="PRU00335"/>
    </source>
</evidence>
<sequence length="193" mass="21384">MVGNETAGRIAAAALAILSAEGAEAVTMRRVAAEAGVTAMATYRHYPNREALLRQVVDDAVAGLTRDWGKRNETGSFEERIDGLTDDFLNFALGSPNLYRYLITDRREDVRRFPEDFRTGGSPTFIPVLRAVEQGMRDGALRQDDPLETTLAATMSVVGLVQLYHGGRINLPEKDFRELCRRTMGRVLDGLRP</sequence>
<dbReference type="Gene3D" id="1.10.357.10">
    <property type="entry name" value="Tetracycline Repressor, domain 2"/>
    <property type="match status" value="1"/>
</dbReference>
<dbReference type="Pfam" id="PF13305">
    <property type="entry name" value="TetR_C_33"/>
    <property type="match status" value="1"/>
</dbReference>
<evidence type="ECO:0000313" key="6">
    <source>
        <dbReference type="EMBL" id="OXM68562.1"/>
    </source>
</evidence>
<dbReference type="GO" id="GO:0000976">
    <property type="term" value="F:transcription cis-regulatory region binding"/>
    <property type="evidence" value="ECO:0007669"/>
    <property type="project" value="TreeGrafter"/>
</dbReference>
<evidence type="ECO:0000256" key="2">
    <source>
        <dbReference type="ARBA" id="ARBA00023125"/>
    </source>
</evidence>
<protein>
    <submittedName>
        <fullName evidence="6">TetR family transcriptional regulator</fullName>
    </submittedName>
</protein>
<evidence type="ECO:0000313" key="7">
    <source>
        <dbReference type="Proteomes" id="UP000215199"/>
    </source>
</evidence>
<proteinExistence type="predicted"/>
<reference evidence="7" key="1">
    <citation type="submission" date="2017-07" db="EMBL/GenBank/DDBJ databases">
        <title>Comparative genome mining reveals phylogenetic distribution patterns of secondary metabolites in Amycolatopsis.</title>
        <authorList>
            <person name="Adamek M."/>
            <person name="Alanjary M."/>
            <person name="Sales-Ortells H."/>
            <person name="Goodfellow M."/>
            <person name="Bull A.T."/>
            <person name="Kalinowski J."/>
            <person name="Ziemert N."/>
        </authorList>
    </citation>
    <scope>NUCLEOTIDE SEQUENCE [LARGE SCALE GENOMIC DNA]</scope>
    <source>
        <strain evidence="7">H5</strain>
    </source>
</reference>
<keyword evidence="3" id="KW-0804">Transcription</keyword>
<keyword evidence="1" id="KW-0805">Transcription regulation</keyword>
<evidence type="ECO:0000259" key="5">
    <source>
        <dbReference type="PROSITE" id="PS50977"/>
    </source>
</evidence>
<dbReference type="EMBL" id="NMUL01000010">
    <property type="protein sequence ID" value="OXM68562.1"/>
    <property type="molecule type" value="Genomic_DNA"/>
</dbReference>
<dbReference type="InterPro" id="IPR036271">
    <property type="entry name" value="Tet_transcr_reg_TetR-rel_C_sf"/>
</dbReference>
<dbReference type="PANTHER" id="PTHR30055">
    <property type="entry name" value="HTH-TYPE TRANSCRIPTIONAL REGULATOR RUTR"/>
    <property type="match status" value="1"/>
</dbReference>
<evidence type="ECO:0000256" key="1">
    <source>
        <dbReference type="ARBA" id="ARBA00023015"/>
    </source>
</evidence>